<dbReference type="AlphaFoldDB" id="A0AA86UQ04"/>
<gene>
    <name evidence="3" type="ORF">HINF_LOCUS54084</name>
    <name evidence="2" type="ORF">HINF_LOCUS54750</name>
</gene>
<sequence>MLQQINEQTDDTILFESCFSIFSIQSSQVVNSPAQEVFHSLYTEKTQDLKIDLIYSMKNLPSFALFGLTKSIEILDSNLSVKVPQLQSKSALICFQCDIHSSASEFAFVAQAQTISGLIYCPYTIMGLNSSLIQFRLTGLNVGGLIFLASNIQVQISLCNISGYVSNGSFSATAMNSSTIEVKDVIICVKFNDIIDDNQIGSGLDSVQNSGNFIQSCDLCGSYYFTYGLCLEYLNFGEVVNNIIICIHSFVFDGEGCSCPDGLQIQGSQCVDVLEIIESQANQIKSLENTSSLMQDQMQKLQNSLNNLTQYLECVTKEGYQYVNGSCNKQEIDFMECLTTDIYISTFDISSITNQVSQIDFNNGNSVFRSYYFIQNAFINVKDAAYSSVAIPLFESQLQFNNIKIQIGTQSIETGSILTLSENITVNQMKIVSRELTSISVTSYLKRKYHVDRPRDWNTKYYKKTQSELKVINTSLKLYKLLQQYINYIILNCCWLHYSDNVTLSCYNNQFLITQIHLW</sequence>
<evidence type="ECO:0000256" key="1">
    <source>
        <dbReference type="SAM" id="Coils"/>
    </source>
</evidence>
<accession>A0AA86UQ04</accession>
<organism evidence="2">
    <name type="scientific">Hexamita inflata</name>
    <dbReference type="NCBI Taxonomy" id="28002"/>
    <lineage>
        <taxon>Eukaryota</taxon>
        <taxon>Metamonada</taxon>
        <taxon>Diplomonadida</taxon>
        <taxon>Hexamitidae</taxon>
        <taxon>Hexamitinae</taxon>
        <taxon>Hexamita</taxon>
    </lineage>
</organism>
<protein>
    <submittedName>
        <fullName evidence="3">Hypothetical_protein</fullName>
    </submittedName>
</protein>
<keyword evidence="1" id="KW-0175">Coiled coil</keyword>
<evidence type="ECO:0000313" key="4">
    <source>
        <dbReference type="Proteomes" id="UP001642409"/>
    </source>
</evidence>
<dbReference type="EMBL" id="CAXDID020000279">
    <property type="protein sequence ID" value="CAL6069663.1"/>
    <property type="molecule type" value="Genomic_DNA"/>
</dbReference>
<reference evidence="2" key="1">
    <citation type="submission" date="2023-06" db="EMBL/GenBank/DDBJ databases">
        <authorList>
            <person name="Kurt Z."/>
        </authorList>
    </citation>
    <scope>NUCLEOTIDE SEQUENCE</scope>
</reference>
<keyword evidence="4" id="KW-1185">Reference proteome</keyword>
<reference evidence="3 4" key="2">
    <citation type="submission" date="2024-07" db="EMBL/GenBank/DDBJ databases">
        <authorList>
            <person name="Akdeniz Z."/>
        </authorList>
    </citation>
    <scope>NUCLEOTIDE SEQUENCE [LARGE SCALE GENOMIC DNA]</scope>
</reference>
<evidence type="ECO:0000313" key="3">
    <source>
        <dbReference type="EMBL" id="CAL6069663.1"/>
    </source>
</evidence>
<evidence type="ECO:0000313" key="2">
    <source>
        <dbReference type="EMBL" id="CAI9967105.1"/>
    </source>
</evidence>
<proteinExistence type="predicted"/>
<feature type="coiled-coil region" evidence="1">
    <location>
        <begin position="277"/>
        <end position="318"/>
    </location>
</feature>
<comment type="caution">
    <text evidence="2">The sequence shown here is derived from an EMBL/GenBank/DDBJ whole genome shotgun (WGS) entry which is preliminary data.</text>
</comment>
<name>A0AA86UQ04_9EUKA</name>
<dbReference type="EMBL" id="CATOUU010001012">
    <property type="protein sequence ID" value="CAI9967105.1"/>
    <property type="molecule type" value="Genomic_DNA"/>
</dbReference>
<dbReference type="Proteomes" id="UP001642409">
    <property type="component" value="Unassembled WGS sequence"/>
</dbReference>